<feature type="compositionally biased region" description="Polar residues" evidence="4">
    <location>
        <begin position="552"/>
        <end position="565"/>
    </location>
</feature>
<dbReference type="PANTHER" id="PTHR21553:SF24">
    <property type="entry name" value="(E2-INDEPENDENT) E3 UBIQUITIN-CONJUGATING ENZYME FATS"/>
    <property type="match status" value="1"/>
</dbReference>
<evidence type="ECO:0000256" key="4">
    <source>
        <dbReference type="SAM" id="MobiDB-lite"/>
    </source>
</evidence>
<dbReference type="InterPro" id="IPR041179">
    <property type="entry name" value="C10orf90_N"/>
</dbReference>
<feature type="compositionally biased region" description="Low complexity" evidence="4">
    <location>
        <begin position="567"/>
        <end position="577"/>
    </location>
</feature>
<reference evidence="7" key="1">
    <citation type="submission" date="2019-09" db="EMBL/GenBank/DDBJ databases">
        <title>Bird 10,000 Genomes (B10K) Project - Family phase.</title>
        <authorList>
            <person name="Zhang G."/>
        </authorList>
    </citation>
    <scope>NUCLEOTIDE SEQUENCE</scope>
    <source>
        <strain evidence="7">B10K-CU-031-40</strain>
    </source>
</reference>
<sequence length="593" mass="64676">QESLSSQNAKLISPMVISQMIDENKSEENWPTLPMQSMITQPSAYHTKQFLDNHGLVNINSAFMVLPRRLEIQASLDDTKSPLDCPITEGKQSQNQQKGFASITVTSRRVAAGSSDSARGAGTVQEPNAASPTSSKVPAALRHWPLPGHTNQNVPLLKISESCSELCQEPGKRIFDPGNKVRGVGLQSSDGREKVPPSFISCVHLRVSQQCPNTIYYLDKSLNVCIDQPRIKCQKIHRAALSFKINCSSSRLTADGVDGIANGEPIEEILKTKLRGENKTPLRSNWLADLTENNVINRETTNGGYLGSKYPSQSVFVSELPVFVDIPRGPNHIVTTKKDDDKQSGSYHATFSLQLPNSSDGAGTQMLTGSKKQQCNPGKSSSTAFGSLPEAASGKSIAAATDGSSKKRDPSKSTSKSKEIQAQGVLKPKMSVSNSMCNIKASSRILSEANVHRQNQLLKSDYEFCSSSDEMKEGEEEEERERGSRAMPSAPRSPGVARESNDMVTRPGAPSQPEETPPAPQTLREALEIHKPQFISRSQERLKRIEHMVQQRKAQQSDAPASNQGALLRKLSSTSTSSRKKQYTIPDPLSGKL</sequence>
<feature type="domain" description="ALMS motif" evidence="5">
    <location>
        <begin position="520"/>
        <end position="590"/>
    </location>
</feature>
<accession>A0A851LHP3</accession>
<feature type="domain" description="Centrosomal protein C10orf90 N-terminal" evidence="6">
    <location>
        <begin position="15"/>
        <end position="514"/>
    </location>
</feature>
<evidence type="ECO:0000259" key="6">
    <source>
        <dbReference type="Pfam" id="PF17730"/>
    </source>
</evidence>
<keyword evidence="3" id="KW-0206">Cytoskeleton</keyword>
<feature type="compositionally biased region" description="Basic and acidic residues" evidence="4">
    <location>
        <begin position="404"/>
        <end position="419"/>
    </location>
</feature>
<organism evidence="7 8">
    <name type="scientific">Corythaeola cristata</name>
    <name type="common">Great blue turaco</name>
    <dbReference type="NCBI Taxonomy" id="103954"/>
    <lineage>
        <taxon>Eukaryota</taxon>
        <taxon>Metazoa</taxon>
        <taxon>Chordata</taxon>
        <taxon>Craniata</taxon>
        <taxon>Vertebrata</taxon>
        <taxon>Euteleostomi</taxon>
        <taxon>Archelosauria</taxon>
        <taxon>Archosauria</taxon>
        <taxon>Dinosauria</taxon>
        <taxon>Saurischia</taxon>
        <taxon>Theropoda</taxon>
        <taxon>Coelurosauria</taxon>
        <taxon>Aves</taxon>
        <taxon>Neognathae</taxon>
        <taxon>Neoaves</taxon>
        <taxon>Otidimorphae</taxon>
        <taxon>Musophagiformes</taxon>
        <taxon>Musophagidae</taxon>
        <taxon>Corythaeola</taxon>
    </lineage>
</organism>
<dbReference type="AlphaFoldDB" id="A0A851LHP3"/>
<evidence type="ECO:0000313" key="8">
    <source>
        <dbReference type="Proteomes" id="UP000621168"/>
    </source>
</evidence>
<feature type="region of interest" description="Disordered" evidence="4">
    <location>
        <begin position="351"/>
        <end position="431"/>
    </location>
</feature>
<dbReference type="GO" id="GO:0005829">
    <property type="term" value="C:cytosol"/>
    <property type="evidence" value="ECO:0007669"/>
    <property type="project" value="TreeGrafter"/>
</dbReference>
<keyword evidence="8" id="KW-1185">Reference proteome</keyword>
<keyword evidence="2" id="KW-0963">Cytoplasm</keyword>
<evidence type="ECO:0000313" key="7">
    <source>
        <dbReference type="EMBL" id="NXC17529.1"/>
    </source>
</evidence>
<evidence type="ECO:0000256" key="1">
    <source>
        <dbReference type="ARBA" id="ARBA00004300"/>
    </source>
</evidence>
<comment type="subcellular location">
    <subcellularLocation>
        <location evidence="1">Cytoplasm</location>
        <location evidence="1">Cytoskeleton</location>
        <location evidence="1">Microtubule organizing center</location>
        <location evidence="1">Centrosome</location>
    </subcellularLocation>
</comment>
<protein>
    <submittedName>
        <fullName evidence="7">CJ090 protein</fullName>
    </submittedName>
</protein>
<dbReference type="GO" id="GO:0008017">
    <property type="term" value="F:microtubule binding"/>
    <property type="evidence" value="ECO:0007669"/>
    <property type="project" value="TreeGrafter"/>
</dbReference>
<dbReference type="OrthoDB" id="8899035at2759"/>
<comment type="caution">
    <text evidence="7">The sequence shown here is derived from an EMBL/GenBank/DDBJ whole genome shotgun (WGS) entry which is preliminary data.</text>
</comment>
<proteinExistence type="predicted"/>
<feature type="non-terminal residue" evidence="7">
    <location>
        <position position="1"/>
    </location>
</feature>
<evidence type="ECO:0000256" key="2">
    <source>
        <dbReference type="ARBA" id="ARBA00022490"/>
    </source>
</evidence>
<feature type="compositionally biased region" description="Polar residues" evidence="4">
    <location>
        <begin position="125"/>
        <end position="136"/>
    </location>
</feature>
<gene>
    <name evidence="7" type="ORF">CORCRI_R13756</name>
</gene>
<dbReference type="Pfam" id="PF15309">
    <property type="entry name" value="ALMS_motif"/>
    <property type="match status" value="1"/>
</dbReference>
<name>A0A851LHP3_CORCR</name>
<evidence type="ECO:0000259" key="5">
    <source>
        <dbReference type="Pfam" id="PF15309"/>
    </source>
</evidence>
<evidence type="ECO:0000256" key="3">
    <source>
        <dbReference type="ARBA" id="ARBA00023212"/>
    </source>
</evidence>
<feature type="compositionally biased region" description="Basic and acidic residues" evidence="4">
    <location>
        <begin position="538"/>
        <end position="549"/>
    </location>
</feature>
<dbReference type="Proteomes" id="UP000621168">
    <property type="component" value="Unassembled WGS sequence"/>
</dbReference>
<dbReference type="GO" id="GO:0046599">
    <property type="term" value="P:regulation of centriole replication"/>
    <property type="evidence" value="ECO:0007669"/>
    <property type="project" value="TreeGrafter"/>
</dbReference>
<dbReference type="Pfam" id="PF17730">
    <property type="entry name" value="Centro_C10orf90"/>
    <property type="match status" value="1"/>
</dbReference>
<dbReference type="GO" id="GO:0005813">
    <property type="term" value="C:centrosome"/>
    <property type="evidence" value="ECO:0007669"/>
    <property type="project" value="UniProtKB-SubCell"/>
</dbReference>
<feature type="compositionally biased region" description="Polar residues" evidence="4">
    <location>
        <begin position="351"/>
        <end position="385"/>
    </location>
</feature>
<dbReference type="InterPro" id="IPR029299">
    <property type="entry name" value="ALMS_motif"/>
</dbReference>
<dbReference type="EMBL" id="WBMX01002583">
    <property type="protein sequence ID" value="NXC17529.1"/>
    <property type="molecule type" value="Genomic_DNA"/>
</dbReference>
<feature type="region of interest" description="Disordered" evidence="4">
    <location>
        <begin position="111"/>
        <end position="146"/>
    </location>
</feature>
<feature type="region of interest" description="Disordered" evidence="4">
    <location>
        <begin position="462"/>
        <end position="593"/>
    </location>
</feature>
<dbReference type="GO" id="GO:0005814">
    <property type="term" value="C:centriole"/>
    <property type="evidence" value="ECO:0007669"/>
    <property type="project" value="TreeGrafter"/>
</dbReference>
<dbReference type="PANTHER" id="PTHR21553">
    <property type="entry name" value="ALMS1-RELATED"/>
    <property type="match status" value="1"/>
</dbReference>
<feature type="compositionally biased region" description="Low complexity" evidence="4">
    <location>
        <begin position="111"/>
        <end position="122"/>
    </location>
</feature>
<feature type="non-terminal residue" evidence="7">
    <location>
        <position position="593"/>
    </location>
</feature>